<name>A0AAV7X3N6_9NEOP</name>
<feature type="compositionally biased region" description="Basic and acidic residues" evidence="1">
    <location>
        <begin position="567"/>
        <end position="580"/>
    </location>
</feature>
<proteinExistence type="predicted"/>
<accession>A0AAV7X3N6</accession>
<feature type="compositionally biased region" description="Polar residues" evidence="1">
    <location>
        <begin position="478"/>
        <end position="488"/>
    </location>
</feature>
<feature type="compositionally biased region" description="Polar residues" evidence="1">
    <location>
        <begin position="118"/>
        <end position="131"/>
    </location>
</feature>
<feature type="region of interest" description="Disordered" evidence="1">
    <location>
        <begin position="452"/>
        <end position="643"/>
    </location>
</feature>
<gene>
    <name evidence="2" type="ORF">ONE63_003659</name>
</gene>
<dbReference type="Proteomes" id="UP001075354">
    <property type="component" value="Chromosome 14"/>
</dbReference>
<evidence type="ECO:0000313" key="3">
    <source>
        <dbReference type="Proteomes" id="UP001075354"/>
    </source>
</evidence>
<reference evidence="2" key="1">
    <citation type="submission" date="2022-12" db="EMBL/GenBank/DDBJ databases">
        <title>Chromosome-level genome assembly of the bean flower thrips Megalurothrips usitatus.</title>
        <authorList>
            <person name="Ma L."/>
            <person name="Liu Q."/>
            <person name="Li H."/>
            <person name="Cai W."/>
        </authorList>
    </citation>
    <scope>NUCLEOTIDE SEQUENCE</scope>
    <source>
        <strain evidence="2">Cailab_2022a</strain>
    </source>
</reference>
<feature type="compositionally biased region" description="Polar residues" evidence="1">
    <location>
        <begin position="497"/>
        <end position="508"/>
    </location>
</feature>
<keyword evidence="3" id="KW-1185">Reference proteome</keyword>
<evidence type="ECO:0000256" key="1">
    <source>
        <dbReference type="SAM" id="MobiDB-lite"/>
    </source>
</evidence>
<feature type="compositionally biased region" description="Polar residues" evidence="1">
    <location>
        <begin position="529"/>
        <end position="546"/>
    </location>
</feature>
<organism evidence="2 3">
    <name type="scientific">Megalurothrips usitatus</name>
    <name type="common">bean blossom thrips</name>
    <dbReference type="NCBI Taxonomy" id="439358"/>
    <lineage>
        <taxon>Eukaryota</taxon>
        <taxon>Metazoa</taxon>
        <taxon>Ecdysozoa</taxon>
        <taxon>Arthropoda</taxon>
        <taxon>Hexapoda</taxon>
        <taxon>Insecta</taxon>
        <taxon>Pterygota</taxon>
        <taxon>Neoptera</taxon>
        <taxon>Paraneoptera</taxon>
        <taxon>Thysanoptera</taxon>
        <taxon>Terebrantia</taxon>
        <taxon>Thripoidea</taxon>
        <taxon>Thripidae</taxon>
        <taxon>Megalurothrips</taxon>
    </lineage>
</organism>
<feature type="compositionally biased region" description="Polar residues" evidence="1">
    <location>
        <begin position="592"/>
        <end position="603"/>
    </location>
</feature>
<protein>
    <submittedName>
        <fullName evidence="2">Uncharacterized protein</fullName>
    </submittedName>
</protein>
<evidence type="ECO:0000313" key="2">
    <source>
        <dbReference type="EMBL" id="KAJ1520540.1"/>
    </source>
</evidence>
<dbReference type="AlphaFoldDB" id="A0AAV7X3N6"/>
<feature type="region of interest" description="Disordered" evidence="1">
    <location>
        <begin position="118"/>
        <end position="138"/>
    </location>
</feature>
<dbReference type="EMBL" id="JAPTSV010000014">
    <property type="protein sequence ID" value="KAJ1520540.1"/>
    <property type="molecule type" value="Genomic_DNA"/>
</dbReference>
<sequence>MDNLLIDFDSPKLRKGDAFLIPHCLNGSSFVPSNVMYPVTGDESNPFDLVVGQVAAKTAAENDPFEMVLNDAISHQEQENKEVVKVGKSAVPCDSPESLDRNSRRSISLPDLRQCNESVSPCNSANQNSLSPKDALKSVPQTSVTEDYYVCSSNYESAEWSCLDDIPPPDALLNATMDMTCFLDDTLSMNSPQLPLMKHSLSADLLRKRVRGVSSDIESLSINDSDKATHKSEDELKLLAQKKIENIISKAELEVRSDIQNSILHKRLSIDTMSKPSQEILALCTPRKTRDSHSKSVEVPALSFQKWSESELRKLDLILPDSAPKVKASSTVHFPELYKEEIKFFTDKGTISAEGMLMADLAVLPPLHQGSPKEKYADNTTSYCDQAGPSHVEVSSPTSPALRPLPLCEDAVRNLSLCSKYSPGPSSSLNKNKTDVRDTTAAAASNQVKLAKQAKLTVRKPVSSKTQPKMAPMKATAPIQNMTRTKLSVGNPPKSEAGNSSTSVNNKSVFKETITKPVATENTRVRLPQSPSRALSGSLPNLSTPGSKLPSRLPSPRRASGVLHEPVNLKRRLDAMRDKSMPPISSPRPHRQNSPCKSGTQSRVLAEINSCSGARKSPKRRTSQMEVPKRSSRSILGGKENLI</sequence>
<comment type="caution">
    <text evidence="2">The sequence shown here is derived from an EMBL/GenBank/DDBJ whole genome shotgun (WGS) entry which is preliminary data.</text>
</comment>